<accession>A0ABQ5AT98</accession>
<reference evidence="3" key="1">
    <citation type="journal article" date="2022" name="Int. J. Mol. Sci.">
        <title>Draft Genome of Tanacetum Coccineum: Genomic Comparison of Closely Related Tanacetum-Family Plants.</title>
        <authorList>
            <person name="Yamashiro T."/>
            <person name="Shiraishi A."/>
            <person name="Nakayama K."/>
            <person name="Satake H."/>
        </authorList>
    </citation>
    <scope>NUCLEOTIDE SEQUENCE</scope>
</reference>
<name>A0ABQ5AT98_9ASTR</name>
<evidence type="ECO:0000256" key="1">
    <source>
        <dbReference type="SAM" id="Coils"/>
    </source>
</evidence>
<dbReference type="EMBL" id="BQNB010012487">
    <property type="protein sequence ID" value="GJT04164.1"/>
    <property type="molecule type" value="Genomic_DNA"/>
</dbReference>
<evidence type="ECO:0000313" key="3">
    <source>
        <dbReference type="EMBL" id="GJT04164.1"/>
    </source>
</evidence>
<reference evidence="3" key="2">
    <citation type="submission" date="2022-01" db="EMBL/GenBank/DDBJ databases">
        <authorList>
            <person name="Yamashiro T."/>
            <person name="Shiraishi A."/>
            <person name="Satake H."/>
            <person name="Nakayama K."/>
        </authorList>
    </citation>
    <scope>NUCLEOTIDE SEQUENCE</scope>
</reference>
<keyword evidence="4" id="KW-1185">Reference proteome</keyword>
<evidence type="ECO:0000256" key="2">
    <source>
        <dbReference type="SAM" id="MobiDB-lite"/>
    </source>
</evidence>
<dbReference type="Proteomes" id="UP001151760">
    <property type="component" value="Unassembled WGS sequence"/>
</dbReference>
<proteinExistence type="predicted"/>
<gene>
    <name evidence="3" type="ORF">Tco_0838626</name>
</gene>
<protein>
    <submittedName>
        <fullName evidence="3">Uncharacterized protein</fullName>
    </submittedName>
</protein>
<comment type="caution">
    <text evidence="3">The sequence shown here is derived from an EMBL/GenBank/DDBJ whole genome shotgun (WGS) entry which is preliminary data.</text>
</comment>
<sequence length="497" mass="56384">MLPLYFTYASANAPSGGVTSLSKKVESLESELKKTKQTYSTALIKLIKKVKKLEHTVKTSQARRRAKVVIFGAEEDEEDPSKQRRSLIKELDMDAGISLLRVSTGNGGVSTASELVSIAGVKEKNKGQSRFAKSLPPKKIKREFKSSIRNTEELLKKEYMSTYIKNQEGGYTLKQLKSLSFEEVKKIFEATMRKVQSFVLMDSELEVQRLKIECQDIVEEPAKRQRTREASGSVQEQTGEEPKAEELYRYLRYKGLQYTEDDIADFELRLARIYRREVHRVQVFDFGGLPDLMTEGLSARMLMEHLDAHGVSLFIRRAWRWLFDIRGPLITDKEDLRDYWIGISSAGDFLGIAPSYTAIQDTILRLCYRLITCSIARRSQAPEKVTVIDLFYLRGMDVDSINVPYLLGRYLRLFSARRKSGAHIFGGQFVARLAKHFGLLTTKTLQGLTVIALALMVINMAELVRLHICEHLDDTWAWVAIRPKTQPDAVAGAPGVA</sequence>
<feature type="region of interest" description="Disordered" evidence="2">
    <location>
        <begin position="222"/>
        <end position="241"/>
    </location>
</feature>
<organism evidence="3 4">
    <name type="scientific">Tanacetum coccineum</name>
    <dbReference type="NCBI Taxonomy" id="301880"/>
    <lineage>
        <taxon>Eukaryota</taxon>
        <taxon>Viridiplantae</taxon>
        <taxon>Streptophyta</taxon>
        <taxon>Embryophyta</taxon>
        <taxon>Tracheophyta</taxon>
        <taxon>Spermatophyta</taxon>
        <taxon>Magnoliopsida</taxon>
        <taxon>eudicotyledons</taxon>
        <taxon>Gunneridae</taxon>
        <taxon>Pentapetalae</taxon>
        <taxon>asterids</taxon>
        <taxon>campanulids</taxon>
        <taxon>Asterales</taxon>
        <taxon>Asteraceae</taxon>
        <taxon>Asteroideae</taxon>
        <taxon>Anthemideae</taxon>
        <taxon>Anthemidinae</taxon>
        <taxon>Tanacetum</taxon>
    </lineage>
</organism>
<evidence type="ECO:0000313" key="4">
    <source>
        <dbReference type="Proteomes" id="UP001151760"/>
    </source>
</evidence>
<feature type="coiled-coil region" evidence="1">
    <location>
        <begin position="18"/>
        <end position="45"/>
    </location>
</feature>
<keyword evidence="1" id="KW-0175">Coiled coil</keyword>